<dbReference type="Gramene" id="PGSC0003DMT400028511">
    <property type="protein sequence ID" value="PGSC0003DMT400028511"/>
    <property type="gene ID" value="PGSC0003DMG400010979"/>
</dbReference>
<dbReference type="EnsemblPlants" id="PGSC0003DMT400028511">
    <property type="protein sequence ID" value="PGSC0003DMT400028511"/>
    <property type="gene ID" value="PGSC0003DMG400010979"/>
</dbReference>
<sequence>MRPLEEVSSSQQSTSIYDETSTFRRGQQAGRGRGREGASTSKGGNKRPKIVGFEIYTDDISGGQTLNPGTTGERVVTPDVFKCATPTNINNSYKPCGLKWKAIDVITTPQLQCMNPPKPLLSTAVHNGVLLIFLSSPGELAMTSTPVSELSDGPVLSVINKSLRALRKKYNHIFQMEESRTKGKTLNKEQEETLRSKSVVITTIDELEKLRHPLAAAVVEEFLLVPC</sequence>
<keyword evidence="3" id="KW-1185">Reference proteome</keyword>
<dbReference type="PaxDb" id="4113-PGSC0003DMT400028511"/>
<reference evidence="3" key="1">
    <citation type="journal article" date="2011" name="Nature">
        <title>Genome sequence and analysis of the tuber crop potato.</title>
        <authorList>
            <consortium name="The Potato Genome Sequencing Consortium"/>
        </authorList>
    </citation>
    <scope>NUCLEOTIDE SEQUENCE [LARGE SCALE GENOMIC DNA]</scope>
    <source>
        <strain evidence="3">cv. DM1-3 516 R44</strain>
    </source>
</reference>
<evidence type="ECO:0000313" key="3">
    <source>
        <dbReference type="Proteomes" id="UP000011115"/>
    </source>
</evidence>
<dbReference type="eggNOG" id="ENOG502QPNI">
    <property type="taxonomic scope" value="Eukaryota"/>
</dbReference>
<protein>
    <submittedName>
        <fullName evidence="2">Uncharacterized protein</fullName>
    </submittedName>
</protein>
<feature type="compositionally biased region" description="Polar residues" evidence="1">
    <location>
        <begin position="7"/>
        <end position="20"/>
    </location>
</feature>
<dbReference type="InParanoid" id="M1AR89"/>
<feature type="region of interest" description="Disordered" evidence="1">
    <location>
        <begin position="1"/>
        <end position="48"/>
    </location>
</feature>
<dbReference type="HOGENOM" id="CLU_1221488_0_0_1"/>
<dbReference type="PANTHER" id="PTHR37736">
    <property type="entry name" value="GLYCINE-RICH PROTEIN"/>
    <property type="match status" value="1"/>
</dbReference>
<proteinExistence type="predicted"/>
<dbReference type="PANTHER" id="PTHR37736:SF1">
    <property type="entry name" value="GLYCINE-RICH PROTEIN"/>
    <property type="match status" value="1"/>
</dbReference>
<accession>M1AR89</accession>
<name>M1AR89_SOLTU</name>
<evidence type="ECO:0000313" key="2">
    <source>
        <dbReference type="EnsemblPlants" id="PGSC0003DMT400028511"/>
    </source>
</evidence>
<organism evidence="2 3">
    <name type="scientific">Solanum tuberosum</name>
    <name type="common">Potato</name>
    <dbReference type="NCBI Taxonomy" id="4113"/>
    <lineage>
        <taxon>Eukaryota</taxon>
        <taxon>Viridiplantae</taxon>
        <taxon>Streptophyta</taxon>
        <taxon>Embryophyta</taxon>
        <taxon>Tracheophyta</taxon>
        <taxon>Spermatophyta</taxon>
        <taxon>Magnoliopsida</taxon>
        <taxon>eudicotyledons</taxon>
        <taxon>Gunneridae</taxon>
        <taxon>Pentapetalae</taxon>
        <taxon>asterids</taxon>
        <taxon>lamiids</taxon>
        <taxon>Solanales</taxon>
        <taxon>Solanaceae</taxon>
        <taxon>Solanoideae</taxon>
        <taxon>Solaneae</taxon>
        <taxon>Solanum</taxon>
    </lineage>
</organism>
<evidence type="ECO:0000256" key="1">
    <source>
        <dbReference type="SAM" id="MobiDB-lite"/>
    </source>
</evidence>
<dbReference type="AlphaFoldDB" id="M1AR89"/>
<dbReference type="Proteomes" id="UP000011115">
    <property type="component" value="Unassembled WGS sequence"/>
</dbReference>
<reference evidence="2" key="2">
    <citation type="submission" date="2015-06" db="UniProtKB">
        <authorList>
            <consortium name="EnsemblPlants"/>
        </authorList>
    </citation>
    <scope>IDENTIFICATION</scope>
    <source>
        <strain evidence="2">DM1-3 516 R44</strain>
    </source>
</reference>